<evidence type="ECO:0000313" key="1">
    <source>
        <dbReference type="EMBL" id="SDB11437.1"/>
    </source>
</evidence>
<dbReference type="AlphaFoldDB" id="A0A1G6ASU3"/>
<keyword evidence="2" id="KW-1185">Reference proteome</keyword>
<dbReference type="OrthoDB" id="7067873at2"/>
<accession>A0A1G6ASU3</accession>
<dbReference type="RefSeq" id="WP_092116989.1">
    <property type="nucleotide sequence ID" value="NZ_FMXO01000003.1"/>
</dbReference>
<dbReference type="Proteomes" id="UP000198771">
    <property type="component" value="Unassembled WGS sequence"/>
</dbReference>
<gene>
    <name evidence="1" type="ORF">SAMN05660653_00536</name>
</gene>
<dbReference type="EMBL" id="FMXO01000003">
    <property type="protein sequence ID" value="SDB11437.1"/>
    <property type="molecule type" value="Genomic_DNA"/>
</dbReference>
<protein>
    <submittedName>
        <fullName evidence="1">Uncharacterized protein</fullName>
    </submittedName>
</protein>
<sequence>MAIELSSRAHLARAKEHAAASDPHRLLYAALELRLSIEARLHDYAERAGEFIRIPDNVWQIKELRKRVSSVFSASEKPLSLRLVNKKDKKKVEIFYVPVSTHVQKIGQRLGDYLHSASLAKLSKPAQFDAFCELVKDGIMEMEFVHTGILRGPPLQRGDGSITLSLEMGHQPEADALVSAVGDEALIEMRVVVTEKTPNGIKIRPA</sequence>
<dbReference type="STRING" id="617002.SAMN05660653_00536"/>
<proteinExistence type="predicted"/>
<evidence type="ECO:0000313" key="2">
    <source>
        <dbReference type="Proteomes" id="UP000198771"/>
    </source>
</evidence>
<name>A0A1G6ASU3_9BACT</name>
<reference evidence="1 2" key="1">
    <citation type="submission" date="2016-10" db="EMBL/GenBank/DDBJ databases">
        <authorList>
            <person name="de Groot N.N."/>
        </authorList>
    </citation>
    <scope>NUCLEOTIDE SEQUENCE [LARGE SCALE GENOMIC DNA]</scope>
    <source>
        <strain evidence="1 2">ASO4-2</strain>
    </source>
</reference>
<organism evidence="1 2">
    <name type="scientific">Desulfonatronum thiosulfatophilum</name>
    <dbReference type="NCBI Taxonomy" id="617002"/>
    <lineage>
        <taxon>Bacteria</taxon>
        <taxon>Pseudomonadati</taxon>
        <taxon>Thermodesulfobacteriota</taxon>
        <taxon>Desulfovibrionia</taxon>
        <taxon>Desulfovibrionales</taxon>
        <taxon>Desulfonatronaceae</taxon>
        <taxon>Desulfonatronum</taxon>
    </lineage>
</organism>